<proteinExistence type="predicted"/>
<dbReference type="InterPro" id="IPR014121">
    <property type="entry name" value="TraN_Ftype"/>
</dbReference>
<evidence type="ECO:0000313" key="2">
    <source>
        <dbReference type="Proteomes" id="UP000033556"/>
    </source>
</evidence>
<dbReference type="EMBL" id="LANR01000001">
    <property type="protein sequence ID" value="KJV62501.1"/>
    <property type="molecule type" value="Genomic_DNA"/>
</dbReference>
<accession>A0A0F3N407</accession>
<organism evidence="1 2">
    <name type="scientific">Rickettsia amblyommatis str. Ac/Pa</name>
    <dbReference type="NCBI Taxonomy" id="1359164"/>
    <lineage>
        <taxon>Bacteria</taxon>
        <taxon>Pseudomonadati</taxon>
        <taxon>Pseudomonadota</taxon>
        <taxon>Alphaproteobacteria</taxon>
        <taxon>Rickettsiales</taxon>
        <taxon>Rickettsiaceae</taxon>
        <taxon>Rickettsieae</taxon>
        <taxon>Rickettsia</taxon>
        <taxon>spotted fever group</taxon>
    </lineage>
</organism>
<reference evidence="1 2" key="1">
    <citation type="submission" date="2015-01" db="EMBL/GenBank/DDBJ databases">
        <title>Genome Sequencing of Rickettsiales.</title>
        <authorList>
            <person name="Daugherty S.C."/>
            <person name="Su Q."/>
            <person name="Abolude K."/>
            <person name="Beier-Sexton M."/>
            <person name="Carlyon J.A."/>
            <person name="Carter R."/>
            <person name="Day N.P."/>
            <person name="Dumler S.J."/>
            <person name="Dyachenko V."/>
            <person name="Godinez A."/>
            <person name="Kurtti T.J."/>
            <person name="Lichay M."/>
            <person name="Mullins K.E."/>
            <person name="Ott S."/>
            <person name="Pappas-Brown V."/>
            <person name="Paris D.H."/>
            <person name="Patel P."/>
            <person name="Richards A.L."/>
            <person name="Sadzewicz L."/>
            <person name="Sears K."/>
            <person name="Seidman D."/>
            <person name="Sengamalay N."/>
            <person name="Stenos J."/>
            <person name="Tallon L.J."/>
            <person name="Vincent G."/>
            <person name="Fraser C.M."/>
            <person name="Munderloh U."/>
            <person name="Dunning-Hotopp J.C."/>
        </authorList>
    </citation>
    <scope>NUCLEOTIDE SEQUENCE [LARGE SCALE GENOMIC DNA]</scope>
    <source>
        <strain evidence="1 2">Ac/Pa</strain>
    </source>
</reference>
<sequence length="140" mass="15785">MLNFLNCCSGLQGWGKDLGLSQCNPEEKALALKRDKGQCHFVGTYCSERAPIFGTCLTKRSTYCCFNSKLARIVQEAGRAQLGLSFGVAQHPNCRGLTVEELQKIDFSKIDMSELFTDLFDKARDEMNKSFPKQFKIRCL</sequence>
<gene>
    <name evidence="1" type="ORF">APHACPA_1530</name>
</gene>
<dbReference type="Pfam" id="PF06986">
    <property type="entry name" value="F_T4SS_TraN"/>
    <property type="match status" value="1"/>
</dbReference>
<evidence type="ECO:0000313" key="1">
    <source>
        <dbReference type="EMBL" id="KJV62501.1"/>
    </source>
</evidence>
<name>A0A0F3N407_RICAM</name>
<dbReference type="AlphaFoldDB" id="A0A0F3N407"/>
<dbReference type="Proteomes" id="UP000033556">
    <property type="component" value="Unassembled WGS sequence"/>
</dbReference>
<comment type="caution">
    <text evidence="1">The sequence shown here is derived from an EMBL/GenBank/DDBJ whole genome shotgun (WGS) entry which is preliminary data.</text>
</comment>
<dbReference type="PATRIC" id="fig|1359164.3.peg.1517"/>
<protein>
    <submittedName>
        <fullName evidence="1">Type-1V conjugative transfer system mating pair stabilization family protein</fullName>
    </submittedName>
</protein>
<keyword evidence="2" id="KW-1185">Reference proteome</keyword>